<dbReference type="Pfam" id="PF09801">
    <property type="entry name" value="SYS1"/>
    <property type="match status" value="1"/>
</dbReference>
<evidence type="ECO:0000256" key="2">
    <source>
        <dbReference type="ARBA" id="ARBA00008160"/>
    </source>
</evidence>
<dbReference type="GO" id="GO:0000139">
    <property type="term" value="C:Golgi membrane"/>
    <property type="evidence" value="ECO:0007669"/>
    <property type="project" value="UniProtKB-SubCell"/>
</dbReference>
<evidence type="ECO:0000256" key="10">
    <source>
        <dbReference type="SAM" id="Phobius"/>
    </source>
</evidence>
<evidence type="ECO:0000256" key="6">
    <source>
        <dbReference type="ARBA" id="ARBA00022989"/>
    </source>
</evidence>
<dbReference type="GO" id="GO:0034067">
    <property type="term" value="P:protein localization to Golgi apparatus"/>
    <property type="evidence" value="ECO:0007669"/>
    <property type="project" value="TreeGrafter"/>
</dbReference>
<accession>A0A2N6NLM0</accession>
<evidence type="ECO:0000256" key="9">
    <source>
        <dbReference type="SAM" id="MobiDB-lite"/>
    </source>
</evidence>
<feature type="transmembrane region" description="Helical" evidence="10">
    <location>
        <begin position="124"/>
        <end position="145"/>
    </location>
</feature>
<proteinExistence type="inferred from homology"/>
<keyword evidence="7" id="KW-0333">Golgi apparatus</keyword>
<dbReference type="AlphaFoldDB" id="A0A2N6NLM0"/>
<evidence type="ECO:0000256" key="8">
    <source>
        <dbReference type="ARBA" id="ARBA00023136"/>
    </source>
</evidence>
<protein>
    <submittedName>
        <fullName evidence="11">Protein SYS1</fullName>
    </submittedName>
</protein>
<evidence type="ECO:0000256" key="5">
    <source>
        <dbReference type="ARBA" id="ARBA00022927"/>
    </source>
</evidence>
<comment type="subcellular location">
    <subcellularLocation>
        <location evidence="1">Golgi apparatus membrane</location>
        <topology evidence="1">Multi-pass membrane protein</topology>
    </subcellularLocation>
</comment>
<evidence type="ECO:0000313" key="11">
    <source>
        <dbReference type="EMBL" id="PMB68173.1"/>
    </source>
</evidence>
<comment type="caution">
    <text evidence="11">The sequence shown here is derived from an EMBL/GenBank/DDBJ whole genome shotgun (WGS) entry which is preliminary data.</text>
</comment>
<reference evidence="11 12" key="1">
    <citation type="journal article" date="2016" name="Appl. Microbiol. Biotechnol.">
        <title>Characterization of T-DNA insertion mutants with decreased virulence in the entomopathogenic fungus Beauveria bassiana JEF-007.</title>
        <authorList>
            <person name="Kim S."/>
            <person name="Lee S.J."/>
            <person name="Nai Y.S."/>
            <person name="Yu J.S."/>
            <person name="Lee M.R."/>
            <person name="Yang Y.T."/>
            <person name="Kim J.S."/>
        </authorList>
    </citation>
    <scope>NUCLEOTIDE SEQUENCE [LARGE SCALE GENOMIC DNA]</scope>
    <source>
        <strain evidence="11 12">JEF-007</strain>
    </source>
</reference>
<dbReference type="Proteomes" id="UP000235728">
    <property type="component" value="Unassembled WGS sequence"/>
</dbReference>
<feature type="transmembrane region" description="Helical" evidence="10">
    <location>
        <begin position="100"/>
        <end position="118"/>
    </location>
</feature>
<dbReference type="GO" id="GO:0005829">
    <property type="term" value="C:cytosol"/>
    <property type="evidence" value="ECO:0007669"/>
    <property type="project" value="GOC"/>
</dbReference>
<keyword evidence="3" id="KW-0813">Transport</keyword>
<dbReference type="GO" id="GO:0005802">
    <property type="term" value="C:trans-Golgi network"/>
    <property type="evidence" value="ECO:0007669"/>
    <property type="project" value="TreeGrafter"/>
</dbReference>
<keyword evidence="5" id="KW-0653">Protein transport</keyword>
<dbReference type="OMA" id="EYEMVGM"/>
<feature type="region of interest" description="Disordered" evidence="9">
    <location>
        <begin position="167"/>
        <end position="234"/>
    </location>
</feature>
<feature type="transmembrane region" description="Helical" evidence="10">
    <location>
        <begin position="68"/>
        <end position="93"/>
    </location>
</feature>
<sequence length="234" mass="24631">MARRRRPPRAGALHELQPLRTAAQIAVLQLLFYAVALVLIVFTSLVAGQPMSVDLLLGWESVRGDNTQGWLMAFIWLFDGAFCMAVAIVILIARSKLVPDFALTIHALHLVVVTLYTRSLPRHAMWWLTMAASSAAAVALATWGCRYRELQPVFFGGRILGAGDGGAASAARASSPPPGSSGTAADLETGRGPAGDDETGFVHGGGGGGGGGRGKGRGRDGQGEYEMVQMRNSS</sequence>
<evidence type="ECO:0000256" key="4">
    <source>
        <dbReference type="ARBA" id="ARBA00022692"/>
    </source>
</evidence>
<dbReference type="PANTHER" id="PTHR12952:SF0">
    <property type="entry name" value="PROTEIN SYS1 HOMOLOG"/>
    <property type="match status" value="1"/>
</dbReference>
<name>A0A2N6NLM0_BEABA</name>
<dbReference type="GO" id="GO:0006895">
    <property type="term" value="P:Golgi to endosome transport"/>
    <property type="evidence" value="ECO:0007669"/>
    <property type="project" value="TreeGrafter"/>
</dbReference>
<feature type="compositionally biased region" description="Gly residues" evidence="9">
    <location>
        <begin position="202"/>
        <end position="213"/>
    </location>
</feature>
<organism evidence="11 12">
    <name type="scientific">Beauveria bassiana</name>
    <name type="common">White muscardine disease fungus</name>
    <name type="synonym">Tritirachium shiotae</name>
    <dbReference type="NCBI Taxonomy" id="176275"/>
    <lineage>
        <taxon>Eukaryota</taxon>
        <taxon>Fungi</taxon>
        <taxon>Dikarya</taxon>
        <taxon>Ascomycota</taxon>
        <taxon>Pezizomycotina</taxon>
        <taxon>Sordariomycetes</taxon>
        <taxon>Hypocreomycetidae</taxon>
        <taxon>Hypocreales</taxon>
        <taxon>Cordycipitaceae</taxon>
        <taxon>Beauveria</taxon>
    </lineage>
</organism>
<evidence type="ECO:0000313" key="12">
    <source>
        <dbReference type="Proteomes" id="UP000235728"/>
    </source>
</evidence>
<keyword evidence="4 10" id="KW-0812">Transmembrane</keyword>
<dbReference type="InterPro" id="IPR019185">
    <property type="entry name" value="Integral_membrane_SYS1-rel"/>
</dbReference>
<dbReference type="GO" id="GO:0043001">
    <property type="term" value="P:Golgi to plasma membrane protein transport"/>
    <property type="evidence" value="ECO:0007669"/>
    <property type="project" value="TreeGrafter"/>
</dbReference>
<evidence type="ECO:0000256" key="3">
    <source>
        <dbReference type="ARBA" id="ARBA00022448"/>
    </source>
</evidence>
<evidence type="ECO:0000256" key="7">
    <source>
        <dbReference type="ARBA" id="ARBA00023034"/>
    </source>
</evidence>
<comment type="similarity">
    <text evidence="2">Belongs to the SYS1 family.</text>
</comment>
<feature type="transmembrane region" description="Helical" evidence="10">
    <location>
        <begin position="21"/>
        <end position="48"/>
    </location>
</feature>
<evidence type="ECO:0000256" key="1">
    <source>
        <dbReference type="ARBA" id="ARBA00004653"/>
    </source>
</evidence>
<dbReference type="PANTHER" id="PTHR12952">
    <property type="entry name" value="SYS1"/>
    <property type="match status" value="1"/>
</dbReference>
<gene>
    <name evidence="11" type="primary">SYS1</name>
    <name evidence="11" type="ORF">BM221_006350</name>
</gene>
<keyword evidence="8 10" id="KW-0472">Membrane</keyword>
<feature type="compositionally biased region" description="Low complexity" evidence="9">
    <location>
        <begin position="167"/>
        <end position="185"/>
    </location>
</feature>
<dbReference type="EMBL" id="MRVG01000006">
    <property type="protein sequence ID" value="PMB68173.1"/>
    <property type="molecule type" value="Genomic_DNA"/>
</dbReference>
<keyword evidence="6 10" id="KW-1133">Transmembrane helix</keyword>